<dbReference type="Proteomes" id="UP000254869">
    <property type="component" value="Unassembled WGS sequence"/>
</dbReference>
<dbReference type="GO" id="GO:0022627">
    <property type="term" value="C:cytosolic small ribosomal subunit"/>
    <property type="evidence" value="ECO:0007669"/>
    <property type="project" value="TreeGrafter"/>
</dbReference>
<reference evidence="2 3" key="1">
    <citation type="submission" date="2018-07" db="EMBL/GenBank/DDBJ databases">
        <title>Genomic Encyclopedia of Type Strains, Phase IV (KMG-IV): sequencing the most valuable type-strain genomes for metagenomic binning, comparative biology and taxonomic classification.</title>
        <authorList>
            <person name="Goeker M."/>
        </authorList>
    </citation>
    <scope>NUCLEOTIDE SEQUENCE [LARGE SCALE GENOMIC DNA]</scope>
    <source>
        <strain evidence="2 3">DSM 44290</strain>
    </source>
</reference>
<proteinExistence type="predicted"/>
<dbReference type="GO" id="GO:0045900">
    <property type="term" value="P:negative regulation of translational elongation"/>
    <property type="evidence" value="ECO:0007669"/>
    <property type="project" value="TreeGrafter"/>
</dbReference>
<name>A0A370IBZ0_9NOCA</name>
<evidence type="ECO:0000259" key="1">
    <source>
        <dbReference type="Pfam" id="PF16321"/>
    </source>
</evidence>
<dbReference type="InterPro" id="IPR050574">
    <property type="entry name" value="HPF/YfiA_ribosome-assoc"/>
</dbReference>
<accession>A0A370IBZ0</accession>
<keyword evidence="3" id="KW-1185">Reference proteome</keyword>
<organism evidence="2 3">
    <name type="scientific">Nocardia pseudobrasiliensis</name>
    <dbReference type="NCBI Taxonomy" id="45979"/>
    <lineage>
        <taxon>Bacteria</taxon>
        <taxon>Bacillati</taxon>
        <taxon>Actinomycetota</taxon>
        <taxon>Actinomycetes</taxon>
        <taxon>Mycobacteriales</taxon>
        <taxon>Nocardiaceae</taxon>
        <taxon>Nocardia</taxon>
    </lineage>
</organism>
<keyword evidence="2" id="KW-0689">Ribosomal protein</keyword>
<dbReference type="GO" id="GO:0043024">
    <property type="term" value="F:ribosomal small subunit binding"/>
    <property type="evidence" value="ECO:0007669"/>
    <property type="project" value="TreeGrafter"/>
</dbReference>
<feature type="domain" description="Sigma 54 modulation/S30EA ribosomal protein C-terminal" evidence="1">
    <location>
        <begin position="123"/>
        <end position="167"/>
    </location>
</feature>
<gene>
    <name evidence="2" type="ORF">DFR76_102656</name>
</gene>
<dbReference type="InterPro" id="IPR038416">
    <property type="entry name" value="Ribosom_S30AE_C_sf"/>
</dbReference>
<dbReference type="Pfam" id="PF16321">
    <property type="entry name" value="Ribosom_S30AE_C"/>
    <property type="match status" value="1"/>
</dbReference>
<dbReference type="PANTHER" id="PTHR33231:SF1">
    <property type="entry name" value="30S RIBOSOMAL PROTEIN"/>
    <property type="match status" value="1"/>
</dbReference>
<keyword evidence="2" id="KW-0687">Ribonucleoprotein</keyword>
<evidence type="ECO:0000313" key="3">
    <source>
        <dbReference type="Proteomes" id="UP000254869"/>
    </source>
</evidence>
<comment type="caution">
    <text evidence="2">The sequence shown here is derived from an EMBL/GenBank/DDBJ whole genome shotgun (WGS) entry which is preliminary data.</text>
</comment>
<dbReference type="STRING" id="1210086.GCA_001613105_01232"/>
<dbReference type="RefSeq" id="WP_067993070.1">
    <property type="nucleotide sequence ID" value="NZ_QQBC01000002.1"/>
</dbReference>
<dbReference type="PANTHER" id="PTHR33231">
    <property type="entry name" value="30S RIBOSOMAL PROTEIN"/>
    <property type="match status" value="1"/>
</dbReference>
<dbReference type="InterPro" id="IPR032528">
    <property type="entry name" value="Ribosom_S30AE_C"/>
</dbReference>
<sequence>MTSMWTEVQASPITVTVLGVAPGVETERAGRVVGAVVRRHRLREPVAVRLSCAGGPSGSAVVQVNLRVHGRAVRTQTDGPSGFALTLAAGRLDRQIHRVIIGPAAPWWPEPGRPALAYASRHTEIVRRKSFRLPTCTPSDAIGLLDAMDFSAFLFTDITTGTDAIVYWAGPSGARLARQRADRSAADRFDTPLTVDPGACPVMTASQAAALLCRQGLPFLFHSDPHSGRGQLLYRRYDGDLALVTAR</sequence>
<evidence type="ECO:0000313" key="2">
    <source>
        <dbReference type="EMBL" id="RDI68255.1"/>
    </source>
</evidence>
<dbReference type="AlphaFoldDB" id="A0A370IBZ0"/>
<protein>
    <submittedName>
        <fullName evidence="2">Sigma 54 modulation/S30EA-like ribosomal protein</fullName>
    </submittedName>
</protein>
<dbReference type="EMBL" id="QQBC01000002">
    <property type="protein sequence ID" value="RDI68255.1"/>
    <property type="molecule type" value="Genomic_DNA"/>
</dbReference>
<dbReference type="Gene3D" id="3.30.505.50">
    <property type="entry name" value="Sigma 54 modulation/S30EA ribosomal protein, C-terminal domain"/>
    <property type="match status" value="1"/>
</dbReference>